<dbReference type="Pfam" id="PF04055">
    <property type="entry name" value="Radical_SAM"/>
    <property type="match status" value="1"/>
</dbReference>
<sequence length="310" mass="34337">MTINQLKLKVKGTVFDLQRFSLHDGPGIRTIVFLKGCPLSCRWCSNPESQPKNLQLMYMSKNCMDCKQCLKVCPTGAIDFHLSSRINHSKCNQCGKCVEVCYCNALNMAGAIQTVEEVVAELEKDTIHYRRSGGGITLSGGEPLAQPEFTEELLKACKVKGWHTAIETTAYASEDALKSVLPWVDLVLLDIKHMDSHKHQAYIGQTNEIILKNCKTIAAAGLQVIVRIPIIPNFNDSIGDVEAIAAFARSLGVVEEIHILPYHRLGQSKYEYLGHEYQMKGVESPKKDHMMSLKKAIEVCGLSCKIGGIS</sequence>
<evidence type="ECO:0000259" key="11">
    <source>
        <dbReference type="PROSITE" id="PS51918"/>
    </source>
</evidence>
<dbReference type="InterPro" id="IPR040074">
    <property type="entry name" value="BssD/PflA/YjjW"/>
</dbReference>
<dbReference type="CDD" id="cd01335">
    <property type="entry name" value="Radical_SAM"/>
    <property type="match status" value="1"/>
</dbReference>
<comment type="cofactor">
    <cofactor evidence="1">
        <name>[4Fe-4S] cluster</name>
        <dbReference type="ChEBI" id="CHEBI:49883"/>
    </cofactor>
</comment>
<name>A0AAC9RIG7_9CLOT</name>
<dbReference type="InterPro" id="IPR012839">
    <property type="entry name" value="Organic_radical_activase"/>
</dbReference>
<dbReference type="InterPro" id="IPR017900">
    <property type="entry name" value="4Fe4S_Fe_S_CS"/>
</dbReference>
<comment type="catalytic activity">
    <reaction evidence="9">
        <text>glycyl-[protein] + reduced [flavodoxin] + S-adenosyl-L-methionine = glycin-2-yl radical-[protein] + semiquinone [flavodoxin] + 5'-deoxyadenosine + L-methionine + H(+)</text>
        <dbReference type="Rhea" id="RHEA:61976"/>
        <dbReference type="Rhea" id="RHEA-COMP:10622"/>
        <dbReference type="Rhea" id="RHEA-COMP:14480"/>
        <dbReference type="Rhea" id="RHEA-COMP:15993"/>
        <dbReference type="Rhea" id="RHEA-COMP:15994"/>
        <dbReference type="ChEBI" id="CHEBI:15378"/>
        <dbReference type="ChEBI" id="CHEBI:17319"/>
        <dbReference type="ChEBI" id="CHEBI:29947"/>
        <dbReference type="ChEBI" id="CHEBI:32722"/>
        <dbReference type="ChEBI" id="CHEBI:57618"/>
        <dbReference type="ChEBI" id="CHEBI:57844"/>
        <dbReference type="ChEBI" id="CHEBI:59789"/>
        <dbReference type="ChEBI" id="CHEBI:140311"/>
    </reaction>
</comment>
<dbReference type="Proteomes" id="UP000192478">
    <property type="component" value="Chromosome"/>
</dbReference>
<dbReference type="SUPFAM" id="SSF102114">
    <property type="entry name" value="Radical SAM enzymes"/>
    <property type="match status" value="1"/>
</dbReference>
<evidence type="ECO:0000256" key="8">
    <source>
        <dbReference type="ARBA" id="ARBA00023014"/>
    </source>
</evidence>
<dbReference type="GO" id="GO:0016491">
    <property type="term" value="F:oxidoreductase activity"/>
    <property type="evidence" value="ECO:0007669"/>
    <property type="project" value="UniProtKB-KW"/>
</dbReference>
<keyword evidence="5" id="KW-0479">Metal-binding</keyword>
<dbReference type="Gene3D" id="3.80.30.10">
    <property type="entry name" value="pyruvate-formate lyase- activating enzyme"/>
    <property type="match status" value="1"/>
</dbReference>
<keyword evidence="8" id="KW-0411">Iron-sulfur</keyword>
<evidence type="ECO:0000256" key="2">
    <source>
        <dbReference type="ARBA" id="ARBA00009777"/>
    </source>
</evidence>
<keyword evidence="4" id="KW-0949">S-adenosyl-L-methionine</keyword>
<gene>
    <name evidence="12" type="primary">bssD_1</name>
    <name evidence="12" type="ORF">CLFO_20490</name>
</gene>
<dbReference type="Gene3D" id="3.30.70.20">
    <property type="match status" value="1"/>
</dbReference>
<evidence type="ECO:0000256" key="5">
    <source>
        <dbReference type="ARBA" id="ARBA00022723"/>
    </source>
</evidence>
<dbReference type="InterPro" id="IPR001989">
    <property type="entry name" value="Radical_activat_CS"/>
</dbReference>
<dbReference type="GO" id="GO:0046872">
    <property type="term" value="F:metal ion binding"/>
    <property type="evidence" value="ECO:0007669"/>
    <property type="project" value="UniProtKB-KW"/>
</dbReference>
<evidence type="ECO:0000256" key="7">
    <source>
        <dbReference type="ARBA" id="ARBA00023004"/>
    </source>
</evidence>
<dbReference type="RefSeq" id="WP_156778821.1">
    <property type="nucleotide sequence ID" value="NZ_CP017603.1"/>
</dbReference>
<protein>
    <submittedName>
        <fullName evidence="12">Benzylsuccinate synthase activating enzyme</fullName>
        <ecNumber evidence="12">1.97.1.-</ecNumber>
    </submittedName>
</protein>
<dbReference type="InterPro" id="IPR058240">
    <property type="entry name" value="rSAM_sf"/>
</dbReference>
<dbReference type="InterPro" id="IPR007197">
    <property type="entry name" value="rSAM"/>
</dbReference>
<dbReference type="PANTHER" id="PTHR30352">
    <property type="entry name" value="PYRUVATE FORMATE-LYASE-ACTIVATING ENZYME"/>
    <property type="match status" value="1"/>
</dbReference>
<dbReference type="SUPFAM" id="SSF54862">
    <property type="entry name" value="4Fe-4S ferredoxins"/>
    <property type="match status" value="1"/>
</dbReference>
<evidence type="ECO:0000256" key="9">
    <source>
        <dbReference type="ARBA" id="ARBA00047365"/>
    </source>
</evidence>
<dbReference type="Pfam" id="PF00037">
    <property type="entry name" value="Fer4"/>
    <property type="match status" value="1"/>
</dbReference>
<keyword evidence="6 12" id="KW-0560">Oxidoreductase</keyword>
<comment type="similarity">
    <text evidence="2">Belongs to the organic radical-activating enzymes family.</text>
</comment>
<keyword evidence="7" id="KW-0408">Iron</keyword>
<accession>A0AAC9RIG7</accession>
<evidence type="ECO:0000313" key="13">
    <source>
        <dbReference type="Proteomes" id="UP000192478"/>
    </source>
</evidence>
<dbReference type="PANTHER" id="PTHR30352:SF4">
    <property type="entry name" value="PYRUVATE FORMATE-LYASE 2-ACTIVATING ENZYME"/>
    <property type="match status" value="1"/>
</dbReference>
<evidence type="ECO:0000256" key="6">
    <source>
        <dbReference type="ARBA" id="ARBA00023002"/>
    </source>
</evidence>
<dbReference type="SFLD" id="SFLDG01066">
    <property type="entry name" value="organic_radical-activating_enz"/>
    <property type="match status" value="1"/>
</dbReference>
<dbReference type="EC" id="1.97.1.-" evidence="12"/>
<dbReference type="PROSITE" id="PS00198">
    <property type="entry name" value="4FE4S_FER_1"/>
    <property type="match status" value="1"/>
</dbReference>
<dbReference type="PROSITE" id="PS51379">
    <property type="entry name" value="4FE4S_FER_2"/>
    <property type="match status" value="2"/>
</dbReference>
<evidence type="ECO:0000256" key="3">
    <source>
        <dbReference type="ARBA" id="ARBA00022485"/>
    </source>
</evidence>
<dbReference type="InterPro" id="IPR034457">
    <property type="entry name" value="Organic_radical-activating"/>
</dbReference>
<evidence type="ECO:0000259" key="10">
    <source>
        <dbReference type="PROSITE" id="PS51379"/>
    </source>
</evidence>
<feature type="domain" description="Radical SAM core" evidence="11">
    <location>
        <begin position="23"/>
        <end position="303"/>
    </location>
</feature>
<organism evidence="12 13">
    <name type="scientific">Clostridium formicaceticum</name>
    <dbReference type="NCBI Taxonomy" id="1497"/>
    <lineage>
        <taxon>Bacteria</taxon>
        <taxon>Bacillati</taxon>
        <taxon>Bacillota</taxon>
        <taxon>Clostridia</taxon>
        <taxon>Eubacteriales</taxon>
        <taxon>Clostridiaceae</taxon>
        <taxon>Clostridium</taxon>
    </lineage>
</organism>
<keyword evidence="3" id="KW-0004">4Fe-4S</keyword>
<evidence type="ECO:0000256" key="4">
    <source>
        <dbReference type="ARBA" id="ARBA00022691"/>
    </source>
</evidence>
<proteinExistence type="inferred from homology"/>
<dbReference type="NCBIfam" id="TIGR02494">
    <property type="entry name" value="PFLE_PFLC"/>
    <property type="match status" value="1"/>
</dbReference>
<evidence type="ECO:0000313" key="12">
    <source>
        <dbReference type="EMBL" id="ARE87649.1"/>
    </source>
</evidence>
<dbReference type="PIRSF" id="PIRSF000371">
    <property type="entry name" value="PFL_act_enz"/>
    <property type="match status" value="1"/>
</dbReference>
<dbReference type="GO" id="GO:0051539">
    <property type="term" value="F:4 iron, 4 sulfur cluster binding"/>
    <property type="evidence" value="ECO:0007669"/>
    <property type="project" value="UniProtKB-KW"/>
</dbReference>
<reference evidence="12 13" key="1">
    <citation type="submission" date="2017-03" db="EMBL/GenBank/DDBJ databases">
        <title>Complete sequence of Clostridium formicaceticum DSM 92.</title>
        <authorList>
            <person name="Poehlein A."/>
            <person name="Karl M."/>
            <person name="Bengelsdorf F.R."/>
            <person name="Duerre P."/>
            <person name="Daniel R."/>
        </authorList>
    </citation>
    <scope>NUCLEOTIDE SEQUENCE [LARGE SCALE GENOMIC DNA]</scope>
    <source>
        <strain evidence="12 13">DSM 92</strain>
    </source>
</reference>
<feature type="domain" description="4Fe-4S ferredoxin-type" evidence="10">
    <location>
        <begin position="82"/>
        <end position="111"/>
    </location>
</feature>
<dbReference type="EMBL" id="CP020559">
    <property type="protein sequence ID" value="ARE87649.1"/>
    <property type="molecule type" value="Genomic_DNA"/>
</dbReference>
<dbReference type="InterPro" id="IPR017896">
    <property type="entry name" value="4Fe4S_Fe-S-bd"/>
</dbReference>
<dbReference type="SFLD" id="SFLDS00029">
    <property type="entry name" value="Radical_SAM"/>
    <property type="match status" value="1"/>
</dbReference>
<dbReference type="AlphaFoldDB" id="A0AAC9RIG7"/>
<dbReference type="SFLD" id="SFLDG01118">
    <property type="entry name" value="activating_enzymes__group_2"/>
    <property type="match status" value="1"/>
</dbReference>
<evidence type="ECO:0000256" key="1">
    <source>
        <dbReference type="ARBA" id="ARBA00001966"/>
    </source>
</evidence>
<feature type="domain" description="4Fe-4S ferredoxin-type" evidence="10">
    <location>
        <begin position="54"/>
        <end position="80"/>
    </location>
</feature>
<dbReference type="PROSITE" id="PS51918">
    <property type="entry name" value="RADICAL_SAM"/>
    <property type="match status" value="1"/>
</dbReference>
<dbReference type="PROSITE" id="PS01087">
    <property type="entry name" value="RADICAL_ACTIVATING"/>
    <property type="match status" value="1"/>
</dbReference>